<dbReference type="Gene3D" id="3.80.10.10">
    <property type="entry name" value="Ribonuclease Inhibitor"/>
    <property type="match status" value="2"/>
</dbReference>
<proteinExistence type="inferred from homology"/>
<dbReference type="InterPro" id="IPR013210">
    <property type="entry name" value="LRR_N_plant-typ"/>
</dbReference>
<dbReference type="EMBL" id="GL377613">
    <property type="protein sequence ID" value="EFJ17639.1"/>
    <property type="molecule type" value="Genomic_DNA"/>
</dbReference>
<evidence type="ECO:0000256" key="1">
    <source>
        <dbReference type="ARBA" id="ARBA00004162"/>
    </source>
</evidence>
<dbReference type="InterPro" id="IPR003591">
    <property type="entry name" value="Leu-rich_rpt_typical-subtyp"/>
</dbReference>
<dbReference type="InParanoid" id="D8SDK6"/>
<evidence type="ECO:0000256" key="2">
    <source>
        <dbReference type="ARBA" id="ARBA00009592"/>
    </source>
</evidence>
<evidence type="ECO:0000256" key="8">
    <source>
        <dbReference type="ARBA" id="ARBA00022989"/>
    </source>
</evidence>
<gene>
    <name evidence="12" type="ORF">SELMODRAFT_31808</name>
</gene>
<dbReference type="KEGG" id="smo:SELMODRAFT_31808"/>
<evidence type="ECO:0000256" key="9">
    <source>
        <dbReference type="ARBA" id="ARBA00023136"/>
    </source>
</evidence>
<dbReference type="eggNOG" id="ENOG502QS1K">
    <property type="taxonomic scope" value="Eukaryota"/>
</dbReference>
<dbReference type="STRING" id="88036.D8SDK6"/>
<feature type="non-terminal residue" evidence="12">
    <location>
        <position position="509"/>
    </location>
</feature>
<keyword evidence="6" id="KW-0732">Signal</keyword>
<evidence type="ECO:0000256" key="6">
    <source>
        <dbReference type="ARBA" id="ARBA00022729"/>
    </source>
</evidence>
<keyword evidence="8" id="KW-1133">Transmembrane helix</keyword>
<feature type="non-terminal residue" evidence="12">
    <location>
        <position position="1"/>
    </location>
</feature>
<evidence type="ECO:0000313" key="12">
    <source>
        <dbReference type="EMBL" id="EFJ17639.1"/>
    </source>
</evidence>
<dbReference type="InterPro" id="IPR053211">
    <property type="entry name" value="DNA_repair-toleration"/>
</dbReference>
<keyword evidence="10" id="KW-0325">Glycoprotein</keyword>
<dbReference type="FunFam" id="3.80.10.10:FF:000111">
    <property type="entry name" value="LRR receptor-like serine/threonine-protein kinase ERECTA"/>
    <property type="match status" value="1"/>
</dbReference>
<dbReference type="FunFam" id="3.80.10.10:FF:000095">
    <property type="entry name" value="LRR receptor-like serine/threonine-protein kinase GSO1"/>
    <property type="match status" value="1"/>
</dbReference>
<evidence type="ECO:0000313" key="13">
    <source>
        <dbReference type="Proteomes" id="UP000001514"/>
    </source>
</evidence>
<dbReference type="InterPro" id="IPR001611">
    <property type="entry name" value="Leu-rich_rpt"/>
</dbReference>
<evidence type="ECO:0000256" key="3">
    <source>
        <dbReference type="ARBA" id="ARBA00022475"/>
    </source>
</evidence>
<keyword evidence="7" id="KW-0677">Repeat</keyword>
<keyword evidence="4" id="KW-0433">Leucine-rich repeat</keyword>
<evidence type="ECO:0000256" key="4">
    <source>
        <dbReference type="ARBA" id="ARBA00022614"/>
    </source>
</evidence>
<dbReference type="PANTHER" id="PTHR48060">
    <property type="entry name" value="DNA DAMAGE-REPAIR/TOLERATION PROTEIN DRT100"/>
    <property type="match status" value="1"/>
</dbReference>
<protein>
    <recommendedName>
        <fullName evidence="11">Leucine-rich repeat-containing N-terminal plant-type domain-containing protein</fullName>
    </recommendedName>
</protein>
<sequence length="509" mass="55454">STDATTLLRLKTSLEDPSAALNSWSSKTTSVLCQWNGVTCSPDGLVIRLDLRFKSLSGAIPFDVIGDLSHLQGLFLSGNNLTISPISSCKSLEALDISHNLLSGDVEQVINLCARNLKTLNASHNSFTGDLPASLPSKLRILNLSSNRFTNGDVMRDICSSTGSELEELIISNNRLTGPFLHTILLCRKLKVLDLSFNTISGEIPTDLCEKTSKLEHFAVWSNELHGPVPTTISKCSSLVTLILSFNNLQGPIPPEVSKLHSLEWLILSSNNLSGTIPSSLGQLKRLTVLAVSNNSLEGELPGELSGCEKLAWLDLNNNRLTGEIPPRIGRSKPAPLVDNTTREFRLVFDNNEAYKCPGNRGINSIFPLLGISIQEFQTKAPMVCNKRLYIYQDKLFPEIDSLVLVDLSGNLFTGAIPVEFGDMQSLYQISLARNRMSGRIPSSLGFLKRLSTVDLSSNLFTGVIPVSFSRLPLMDFNVSFNNLSGGIPQKGQLTTFPLSSFQGNSGLC</sequence>
<dbReference type="PANTHER" id="PTHR48060:SF21">
    <property type="entry name" value="L DOMAIN-LIKE PROTEIN"/>
    <property type="match status" value="1"/>
</dbReference>
<dbReference type="GO" id="GO:0005886">
    <property type="term" value="C:plasma membrane"/>
    <property type="evidence" value="ECO:0007669"/>
    <property type="project" value="UniProtKB-SubCell"/>
</dbReference>
<dbReference type="OMA" id="PTTISKC"/>
<dbReference type="SMART" id="SM00369">
    <property type="entry name" value="LRR_TYP"/>
    <property type="match status" value="5"/>
</dbReference>
<keyword evidence="3" id="KW-1003">Cell membrane</keyword>
<keyword evidence="5" id="KW-0812">Transmembrane</keyword>
<dbReference type="InterPro" id="IPR032675">
    <property type="entry name" value="LRR_dom_sf"/>
</dbReference>
<comment type="similarity">
    <text evidence="2">Belongs to the RLP family.</text>
</comment>
<keyword evidence="9" id="KW-0472">Membrane</keyword>
<dbReference type="Proteomes" id="UP000001514">
    <property type="component" value="Unassembled WGS sequence"/>
</dbReference>
<dbReference type="Gramene" id="EFJ17639">
    <property type="protein sequence ID" value="EFJ17639"/>
    <property type="gene ID" value="SELMODRAFT_31808"/>
</dbReference>
<dbReference type="Pfam" id="PF00560">
    <property type="entry name" value="LRR_1"/>
    <property type="match status" value="5"/>
</dbReference>
<dbReference type="Pfam" id="PF13855">
    <property type="entry name" value="LRR_8"/>
    <property type="match status" value="1"/>
</dbReference>
<accession>D8SDK6</accession>
<organism evidence="13">
    <name type="scientific">Selaginella moellendorffii</name>
    <name type="common">Spikemoss</name>
    <dbReference type="NCBI Taxonomy" id="88036"/>
    <lineage>
        <taxon>Eukaryota</taxon>
        <taxon>Viridiplantae</taxon>
        <taxon>Streptophyta</taxon>
        <taxon>Embryophyta</taxon>
        <taxon>Tracheophyta</taxon>
        <taxon>Lycopodiopsida</taxon>
        <taxon>Selaginellales</taxon>
        <taxon>Selaginellaceae</taxon>
        <taxon>Selaginella</taxon>
    </lineage>
</organism>
<evidence type="ECO:0000259" key="11">
    <source>
        <dbReference type="Pfam" id="PF08263"/>
    </source>
</evidence>
<keyword evidence="13" id="KW-1185">Reference proteome</keyword>
<comment type="subcellular location">
    <subcellularLocation>
        <location evidence="1">Cell membrane</location>
        <topology evidence="1">Single-pass membrane protein</topology>
    </subcellularLocation>
</comment>
<evidence type="ECO:0000256" key="7">
    <source>
        <dbReference type="ARBA" id="ARBA00022737"/>
    </source>
</evidence>
<dbReference type="HOGENOM" id="CLU_000288_22_4_1"/>
<evidence type="ECO:0000256" key="10">
    <source>
        <dbReference type="ARBA" id="ARBA00023180"/>
    </source>
</evidence>
<feature type="domain" description="Leucine-rich repeat-containing N-terminal plant-type" evidence="11">
    <location>
        <begin position="2"/>
        <end position="41"/>
    </location>
</feature>
<dbReference type="Gene3D" id="3.30.1490.310">
    <property type="match status" value="1"/>
</dbReference>
<name>D8SDK6_SELML</name>
<dbReference type="Pfam" id="PF08263">
    <property type="entry name" value="LRRNT_2"/>
    <property type="match status" value="1"/>
</dbReference>
<evidence type="ECO:0000256" key="5">
    <source>
        <dbReference type="ARBA" id="ARBA00022692"/>
    </source>
</evidence>
<reference evidence="12 13" key="1">
    <citation type="journal article" date="2011" name="Science">
        <title>The Selaginella genome identifies genetic changes associated with the evolution of vascular plants.</title>
        <authorList>
            <person name="Banks J.A."/>
            <person name="Nishiyama T."/>
            <person name="Hasebe M."/>
            <person name="Bowman J.L."/>
            <person name="Gribskov M."/>
            <person name="dePamphilis C."/>
            <person name="Albert V.A."/>
            <person name="Aono N."/>
            <person name="Aoyama T."/>
            <person name="Ambrose B.A."/>
            <person name="Ashton N.W."/>
            <person name="Axtell M.J."/>
            <person name="Barker E."/>
            <person name="Barker M.S."/>
            <person name="Bennetzen J.L."/>
            <person name="Bonawitz N.D."/>
            <person name="Chapple C."/>
            <person name="Cheng C."/>
            <person name="Correa L.G."/>
            <person name="Dacre M."/>
            <person name="DeBarry J."/>
            <person name="Dreyer I."/>
            <person name="Elias M."/>
            <person name="Engstrom E.M."/>
            <person name="Estelle M."/>
            <person name="Feng L."/>
            <person name="Finet C."/>
            <person name="Floyd S.K."/>
            <person name="Frommer W.B."/>
            <person name="Fujita T."/>
            <person name="Gramzow L."/>
            <person name="Gutensohn M."/>
            <person name="Harholt J."/>
            <person name="Hattori M."/>
            <person name="Heyl A."/>
            <person name="Hirai T."/>
            <person name="Hiwatashi Y."/>
            <person name="Ishikawa M."/>
            <person name="Iwata M."/>
            <person name="Karol K.G."/>
            <person name="Koehler B."/>
            <person name="Kolukisaoglu U."/>
            <person name="Kubo M."/>
            <person name="Kurata T."/>
            <person name="Lalonde S."/>
            <person name="Li K."/>
            <person name="Li Y."/>
            <person name="Litt A."/>
            <person name="Lyons E."/>
            <person name="Manning G."/>
            <person name="Maruyama T."/>
            <person name="Michael T.P."/>
            <person name="Mikami K."/>
            <person name="Miyazaki S."/>
            <person name="Morinaga S."/>
            <person name="Murata T."/>
            <person name="Mueller-Roeber B."/>
            <person name="Nelson D.R."/>
            <person name="Obara M."/>
            <person name="Oguri Y."/>
            <person name="Olmstead R.G."/>
            <person name="Onodera N."/>
            <person name="Petersen B.L."/>
            <person name="Pils B."/>
            <person name="Prigge M."/>
            <person name="Rensing S.A."/>
            <person name="Riano-Pachon D.M."/>
            <person name="Roberts A.W."/>
            <person name="Sato Y."/>
            <person name="Scheller H.V."/>
            <person name="Schulz B."/>
            <person name="Schulz C."/>
            <person name="Shakirov E.V."/>
            <person name="Shibagaki N."/>
            <person name="Shinohara N."/>
            <person name="Shippen D.E."/>
            <person name="Soerensen I."/>
            <person name="Sotooka R."/>
            <person name="Sugimoto N."/>
            <person name="Sugita M."/>
            <person name="Sumikawa N."/>
            <person name="Tanurdzic M."/>
            <person name="Theissen G."/>
            <person name="Ulvskov P."/>
            <person name="Wakazuki S."/>
            <person name="Weng J.K."/>
            <person name="Willats W.W."/>
            <person name="Wipf D."/>
            <person name="Wolf P.G."/>
            <person name="Yang L."/>
            <person name="Zimmer A.D."/>
            <person name="Zhu Q."/>
            <person name="Mitros T."/>
            <person name="Hellsten U."/>
            <person name="Loque D."/>
            <person name="Otillar R."/>
            <person name="Salamov A."/>
            <person name="Schmutz J."/>
            <person name="Shapiro H."/>
            <person name="Lindquist E."/>
            <person name="Lucas S."/>
            <person name="Rokhsar D."/>
            <person name="Grigoriev I.V."/>
        </authorList>
    </citation>
    <scope>NUCLEOTIDE SEQUENCE [LARGE SCALE GENOMIC DNA]</scope>
</reference>
<dbReference type="SUPFAM" id="SSF52058">
    <property type="entry name" value="L domain-like"/>
    <property type="match status" value="2"/>
</dbReference>
<dbReference type="AlphaFoldDB" id="D8SDK6"/>